<dbReference type="PANTHER" id="PTHR11633">
    <property type="entry name" value="PLATELET-DERIVED GROWTH FACTOR"/>
    <property type="match status" value="1"/>
</dbReference>
<keyword evidence="12" id="KW-1185">Reference proteome</keyword>
<evidence type="ECO:0000256" key="5">
    <source>
        <dbReference type="ARBA" id="ARBA00023030"/>
    </source>
</evidence>
<dbReference type="PANTHER" id="PTHR11633:SF1">
    <property type="entry name" value="LD28763P"/>
    <property type="match status" value="1"/>
</dbReference>
<keyword evidence="5 7" id="KW-0339">Growth factor</keyword>
<dbReference type="Pfam" id="PF03128">
    <property type="entry name" value="CXCXC"/>
    <property type="match status" value="1"/>
</dbReference>
<comment type="subcellular location">
    <subcellularLocation>
        <location evidence="1">Secreted</location>
    </subcellularLocation>
</comment>
<evidence type="ECO:0000313" key="11">
    <source>
        <dbReference type="EnsemblMetazoa" id="ENSAATROPP013010"/>
    </source>
</evidence>
<dbReference type="GO" id="GO:0008083">
    <property type="term" value="F:growth factor activity"/>
    <property type="evidence" value="ECO:0007669"/>
    <property type="project" value="UniProtKB-KW"/>
</dbReference>
<dbReference type="GO" id="GO:0016020">
    <property type="term" value="C:membrane"/>
    <property type="evidence" value="ECO:0007669"/>
    <property type="project" value="InterPro"/>
</dbReference>
<dbReference type="Pfam" id="PF00341">
    <property type="entry name" value="PDGF"/>
    <property type="match status" value="1"/>
</dbReference>
<dbReference type="GO" id="GO:0008284">
    <property type="term" value="P:positive regulation of cell population proliferation"/>
    <property type="evidence" value="ECO:0007669"/>
    <property type="project" value="TreeGrafter"/>
</dbReference>
<feature type="signal peptide" evidence="9">
    <location>
        <begin position="1"/>
        <end position="32"/>
    </location>
</feature>
<evidence type="ECO:0000256" key="6">
    <source>
        <dbReference type="ARBA" id="ARBA00023246"/>
    </source>
</evidence>
<dbReference type="InterPro" id="IPR029034">
    <property type="entry name" value="Cystine-knot_cytokine"/>
</dbReference>
<comment type="similarity">
    <text evidence="2 7">Belongs to the PDGF/VEGF growth factor family.</text>
</comment>
<dbReference type="InterPro" id="IPR004153">
    <property type="entry name" value="CXCXC_repeat"/>
</dbReference>
<evidence type="ECO:0000256" key="7">
    <source>
        <dbReference type="RuleBase" id="RU003818"/>
    </source>
</evidence>
<evidence type="ECO:0000259" key="10">
    <source>
        <dbReference type="PROSITE" id="PS50278"/>
    </source>
</evidence>
<evidence type="ECO:0000256" key="9">
    <source>
        <dbReference type="SAM" id="SignalP"/>
    </source>
</evidence>
<dbReference type="Proteomes" id="UP000075880">
    <property type="component" value="Unassembled WGS sequence"/>
</dbReference>
<evidence type="ECO:0000256" key="4">
    <source>
        <dbReference type="ARBA" id="ARBA00022729"/>
    </source>
</evidence>
<dbReference type="PROSITE" id="PS50278">
    <property type="entry name" value="PDGF_2"/>
    <property type="match status" value="1"/>
</dbReference>
<protein>
    <recommendedName>
        <fullName evidence="10">Platelet-derived growth factor (PDGF) family profile domain-containing protein</fullName>
    </recommendedName>
</protein>
<reference evidence="11" key="1">
    <citation type="submission" date="2024-04" db="UniProtKB">
        <authorList>
            <consortium name="EnsemblMetazoa"/>
        </authorList>
    </citation>
    <scope>IDENTIFICATION</scope>
    <source>
        <strain evidence="11">EBRO</strain>
    </source>
</reference>
<evidence type="ECO:0000256" key="1">
    <source>
        <dbReference type="ARBA" id="ARBA00004613"/>
    </source>
</evidence>
<dbReference type="AlphaFoldDB" id="A0AAG5DPQ6"/>
<feature type="region of interest" description="Disordered" evidence="8">
    <location>
        <begin position="55"/>
        <end position="80"/>
    </location>
</feature>
<proteinExistence type="inferred from homology"/>
<dbReference type="GO" id="GO:0005615">
    <property type="term" value="C:extracellular space"/>
    <property type="evidence" value="ECO:0007669"/>
    <property type="project" value="TreeGrafter"/>
</dbReference>
<dbReference type="GO" id="GO:0070851">
    <property type="term" value="F:growth factor receptor binding"/>
    <property type="evidence" value="ECO:0007669"/>
    <property type="project" value="TreeGrafter"/>
</dbReference>
<accession>A0AAG5DPQ6</accession>
<evidence type="ECO:0000256" key="2">
    <source>
        <dbReference type="ARBA" id="ARBA00006686"/>
    </source>
</evidence>
<keyword evidence="3" id="KW-0964">Secreted</keyword>
<evidence type="ECO:0000256" key="8">
    <source>
        <dbReference type="SAM" id="MobiDB-lite"/>
    </source>
</evidence>
<dbReference type="SMART" id="SM00141">
    <property type="entry name" value="PDGF"/>
    <property type="match status" value="1"/>
</dbReference>
<dbReference type="Gene3D" id="2.10.90.10">
    <property type="entry name" value="Cystine-knot cytokines"/>
    <property type="match status" value="1"/>
</dbReference>
<feature type="domain" description="Platelet-derived growth factor (PDGF) family profile" evidence="10">
    <location>
        <begin position="136"/>
        <end position="226"/>
    </location>
</feature>
<keyword evidence="4 9" id="KW-0732">Signal</keyword>
<dbReference type="EnsemblMetazoa" id="ENSAATROPT014271">
    <property type="protein sequence ID" value="ENSAATROPP013010"/>
    <property type="gene ID" value="ENSAATROPG011578"/>
</dbReference>
<keyword evidence="6" id="KW-0497">Mitogen</keyword>
<dbReference type="InterPro" id="IPR000072">
    <property type="entry name" value="PDGF/VEGF_dom"/>
</dbReference>
<feature type="chain" id="PRO_5042483330" description="Platelet-derived growth factor (PDGF) family profile domain-containing protein" evidence="9">
    <location>
        <begin position="33"/>
        <end position="335"/>
    </location>
</feature>
<organism evidence="11 12">
    <name type="scientific">Anopheles atroparvus</name>
    <name type="common">European mosquito</name>
    <dbReference type="NCBI Taxonomy" id="41427"/>
    <lineage>
        <taxon>Eukaryota</taxon>
        <taxon>Metazoa</taxon>
        <taxon>Ecdysozoa</taxon>
        <taxon>Arthropoda</taxon>
        <taxon>Hexapoda</taxon>
        <taxon>Insecta</taxon>
        <taxon>Pterygota</taxon>
        <taxon>Neoptera</taxon>
        <taxon>Endopterygota</taxon>
        <taxon>Diptera</taxon>
        <taxon>Nematocera</taxon>
        <taxon>Culicoidea</taxon>
        <taxon>Culicidae</taxon>
        <taxon>Anophelinae</taxon>
        <taxon>Anopheles</taxon>
    </lineage>
</organism>
<sequence>MAANRVQWFTAVTALWLLLLVLGLMGFPGTQSQQRSADRTGAIIFPDEMSTRYEAVKEKRESPTLADSAEANPEDAEDDWSDQSIELPISYARQLAELNATADILALLDPDSIDQRIFMDGGEFSGRDIGVLPTPASCEPETQLVSLRPENLTGTRYYFYPTCTRVKRCSGCCNTNQLVCEPVANRTILYKVTILEYRNGKRDRFSHLELVPVEEHVRCKCQCRVKDSDCNELQVYNPNNCRCECTNKDDRTQCTQERQTKQWNPDTCSCDCIPRTEECTSGSHYDRSACKCIPNDFYTYDGSSEGPVGPPAVFLSRYPSFVNRKRSIFDPSPQH</sequence>
<evidence type="ECO:0000256" key="3">
    <source>
        <dbReference type="ARBA" id="ARBA00022525"/>
    </source>
</evidence>
<name>A0AAG5DPQ6_ANOAO</name>
<evidence type="ECO:0000313" key="12">
    <source>
        <dbReference type="Proteomes" id="UP000075880"/>
    </source>
</evidence>
<dbReference type="GO" id="GO:0051781">
    <property type="term" value="P:positive regulation of cell division"/>
    <property type="evidence" value="ECO:0007669"/>
    <property type="project" value="UniProtKB-KW"/>
</dbReference>
<dbReference type="SUPFAM" id="SSF57501">
    <property type="entry name" value="Cystine-knot cytokines"/>
    <property type="match status" value="1"/>
</dbReference>